<dbReference type="PROSITE" id="PS50931">
    <property type="entry name" value="HTH_LYSR"/>
    <property type="match status" value="1"/>
</dbReference>
<dbReference type="Pfam" id="PF03466">
    <property type="entry name" value="LysR_substrate"/>
    <property type="match status" value="1"/>
</dbReference>
<keyword evidence="2" id="KW-0805">Transcription regulation</keyword>
<gene>
    <name evidence="6" type="ORF">GCM10022404_14300</name>
</gene>
<protein>
    <submittedName>
        <fullName evidence="6">LysR family transcriptional regulator</fullName>
    </submittedName>
</protein>
<dbReference type="PANTHER" id="PTHR30118">
    <property type="entry name" value="HTH-TYPE TRANSCRIPTIONAL REGULATOR LEUO-RELATED"/>
    <property type="match status" value="1"/>
</dbReference>
<dbReference type="InterPro" id="IPR005119">
    <property type="entry name" value="LysR_subst-bd"/>
</dbReference>
<accession>A0ABP7K4C2</accession>
<dbReference type="Pfam" id="PF00126">
    <property type="entry name" value="HTH_1"/>
    <property type="match status" value="1"/>
</dbReference>
<keyword evidence="4" id="KW-0804">Transcription</keyword>
<feature type="domain" description="HTH lysR-type" evidence="5">
    <location>
        <begin position="10"/>
        <end position="67"/>
    </location>
</feature>
<dbReference type="PRINTS" id="PR00039">
    <property type="entry name" value="HTHLYSR"/>
</dbReference>
<dbReference type="InterPro" id="IPR036390">
    <property type="entry name" value="WH_DNA-bd_sf"/>
</dbReference>
<evidence type="ECO:0000259" key="5">
    <source>
        <dbReference type="PROSITE" id="PS50931"/>
    </source>
</evidence>
<evidence type="ECO:0000313" key="7">
    <source>
        <dbReference type="Proteomes" id="UP001399917"/>
    </source>
</evidence>
<dbReference type="InterPro" id="IPR037402">
    <property type="entry name" value="YidZ_PBP2"/>
</dbReference>
<dbReference type="SUPFAM" id="SSF53850">
    <property type="entry name" value="Periplasmic binding protein-like II"/>
    <property type="match status" value="1"/>
</dbReference>
<dbReference type="EMBL" id="BAABDF010000006">
    <property type="protein sequence ID" value="GAA3865149.1"/>
    <property type="molecule type" value="Genomic_DNA"/>
</dbReference>
<evidence type="ECO:0000313" key="6">
    <source>
        <dbReference type="EMBL" id="GAA3865149.1"/>
    </source>
</evidence>
<dbReference type="Proteomes" id="UP001399917">
    <property type="component" value="Unassembled WGS sequence"/>
</dbReference>
<dbReference type="Gene3D" id="1.10.10.10">
    <property type="entry name" value="Winged helix-like DNA-binding domain superfamily/Winged helix DNA-binding domain"/>
    <property type="match status" value="1"/>
</dbReference>
<keyword evidence="7" id="KW-1185">Reference proteome</keyword>
<evidence type="ECO:0000256" key="3">
    <source>
        <dbReference type="ARBA" id="ARBA00023125"/>
    </source>
</evidence>
<keyword evidence="3" id="KW-0238">DNA-binding</keyword>
<dbReference type="RefSeq" id="WP_344845666.1">
    <property type="nucleotide sequence ID" value="NZ_BAABDF010000006.1"/>
</dbReference>
<dbReference type="InterPro" id="IPR036388">
    <property type="entry name" value="WH-like_DNA-bd_sf"/>
</dbReference>
<dbReference type="Gene3D" id="3.40.190.10">
    <property type="entry name" value="Periplasmic binding protein-like II"/>
    <property type="match status" value="2"/>
</dbReference>
<dbReference type="CDD" id="cd08417">
    <property type="entry name" value="PBP2_Nitroaromatics_like"/>
    <property type="match status" value="1"/>
</dbReference>
<evidence type="ECO:0000256" key="1">
    <source>
        <dbReference type="ARBA" id="ARBA00009437"/>
    </source>
</evidence>
<dbReference type="InterPro" id="IPR000847">
    <property type="entry name" value="LysR_HTH_N"/>
</dbReference>
<organism evidence="6 7">
    <name type="scientific">Celeribacter arenosi</name>
    <dbReference type="NCBI Taxonomy" id="792649"/>
    <lineage>
        <taxon>Bacteria</taxon>
        <taxon>Pseudomonadati</taxon>
        <taxon>Pseudomonadota</taxon>
        <taxon>Alphaproteobacteria</taxon>
        <taxon>Rhodobacterales</taxon>
        <taxon>Roseobacteraceae</taxon>
        <taxon>Celeribacter</taxon>
    </lineage>
</organism>
<reference evidence="7" key="1">
    <citation type="journal article" date="2019" name="Int. J. Syst. Evol. Microbiol.">
        <title>The Global Catalogue of Microorganisms (GCM) 10K type strain sequencing project: providing services to taxonomists for standard genome sequencing and annotation.</title>
        <authorList>
            <consortium name="The Broad Institute Genomics Platform"/>
            <consortium name="The Broad Institute Genome Sequencing Center for Infectious Disease"/>
            <person name="Wu L."/>
            <person name="Ma J."/>
        </authorList>
    </citation>
    <scope>NUCLEOTIDE SEQUENCE [LARGE SCALE GENOMIC DNA]</scope>
    <source>
        <strain evidence="7">JCM 17190</strain>
    </source>
</reference>
<comment type="caution">
    <text evidence="6">The sequence shown here is derived from an EMBL/GenBank/DDBJ whole genome shotgun (WGS) entry which is preliminary data.</text>
</comment>
<name>A0ABP7K4C2_9RHOB</name>
<dbReference type="PANTHER" id="PTHR30118:SF6">
    <property type="entry name" value="HTH-TYPE TRANSCRIPTIONAL REGULATOR LEUO"/>
    <property type="match status" value="1"/>
</dbReference>
<sequence length="301" mass="34078">MSKNPDPLSTDFRTLDVLVQVYKLRSFTRAAEAMSMNQSAVSYAIAKLRRILGDPLFVREARHLVATQRCIDAVREAEDLIARFKSLSDPQEFDPESSTETFTLACNYYERVLLVPNIVHAIKREAPRLKIEIVDSADIGHERLLGMEADLLIGPFERSGEGFYTRMLYEEKYVCLMDPAHPFAKPALSLEEYLGLEHIMVTYGGRWKSRYILELERQGHDLPIALRTPSPAGMQALITGTDLVATVPERLSKRIGGALHEAECPVPSPLEIRLVWTARNHAAPMHRWVRDLIIRTVTQIA</sequence>
<proteinExistence type="inferred from homology"/>
<comment type="similarity">
    <text evidence="1">Belongs to the LysR transcriptional regulatory family.</text>
</comment>
<evidence type="ECO:0000256" key="4">
    <source>
        <dbReference type="ARBA" id="ARBA00023163"/>
    </source>
</evidence>
<dbReference type="SUPFAM" id="SSF46785">
    <property type="entry name" value="Winged helix' DNA-binding domain"/>
    <property type="match status" value="1"/>
</dbReference>
<evidence type="ECO:0000256" key="2">
    <source>
        <dbReference type="ARBA" id="ARBA00023015"/>
    </source>
</evidence>
<dbReference type="InterPro" id="IPR050389">
    <property type="entry name" value="LysR-type_TF"/>
</dbReference>